<comment type="caution">
    <text evidence="4">The sequence shown here is derived from an EMBL/GenBank/DDBJ whole genome shotgun (WGS) entry which is preliminary data.</text>
</comment>
<feature type="region of interest" description="Disordered" evidence="1">
    <location>
        <begin position="1"/>
        <end position="22"/>
    </location>
</feature>
<dbReference type="PROSITE" id="PS51724">
    <property type="entry name" value="SPOR"/>
    <property type="match status" value="1"/>
</dbReference>
<dbReference type="PANTHER" id="PTHR38687:SF1">
    <property type="entry name" value="CELL DIVISION PROTEIN DEDD"/>
    <property type="match status" value="1"/>
</dbReference>
<sequence>MAARRKQTQAQPRRKAPSGGAPGWVWMLGGFLPGLFLAGLVHLHHERQTHMTAEPTSRSASEPSTAAAPEGSEQRPRFEFYKLLSEMEVVVPDDDPAAAPGDTTTARIEAAPPPTAPPSASSPTPSPPASAPADDPARYVVQAGSFRNHGDADRLKARLALLGVEAEIQSVRIEGGDTFHRVRIGPMSDRQRVEDVRRRLQEEQVESILLRLQG</sequence>
<dbReference type="GO" id="GO:0030428">
    <property type="term" value="C:cell septum"/>
    <property type="evidence" value="ECO:0007669"/>
    <property type="project" value="TreeGrafter"/>
</dbReference>
<feature type="domain" description="SPOR" evidence="3">
    <location>
        <begin position="133"/>
        <end position="213"/>
    </location>
</feature>
<dbReference type="Gene3D" id="3.30.70.1070">
    <property type="entry name" value="Sporulation related repeat"/>
    <property type="match status" value="1"/>
</dbReference>
<dbReference type="PANTHER" id="PTHR38687">
    <property type="entry name" value="CELL DIVISION PROTEIN DEDD-RELATED"/>
    <property type="match status" value="1"/>
</dbReference>
<dbReference type="GO" id="GO:0032153">
    <property type="term" value="C:cell division site"/>
    <property type="evidence" value="ECO:0007669"/>
    <property type="project" value="TreeGrafter"/>
</dbReference>
<evidence type="ECO:0000259" key="3">
    <source>
        <dbReference type="PROSITE" id="PS51724"/>
    </source>
</evidence>
<feature type="region of interest" description="Disordered" evidence="1">
    <location>
        <begin position="93"/>
        <end position="135"/>
    </location>
</feature>
<accession>A0AAE3G6J2</accession>
<dbReference type="SUPFAM" id="SSF110997">
    <property type="entry name" value="Sporulation related repeat"/>
    <property type="match status" value="1"/>
</dbReference>
<proteinExistence type="predicted"/>
<keyword evidence="4" id="KW-0132">Cell division</keyword>
<dbReference type="AlphaFoldDB" id="A0AAE3G6J2"/>
<feature type="region of interest" description="Disordered" evidence="1">
    <location>
        <begin position="48"/>
        <end position="76"/>
    </location>
</feature>
<evidence type="ECO:0000313" key="4">
    <source>
        <dbReference type="EMBL" id="MCP1676795.1"/>
    </source>
</evidence>
<dbReference type="InterPro" id="IPR036680">
    <property type="entry name" value="SPOR-like_sf"/>
</dbReference>
<protein>
    <submittedName>
        <fullName evidence="4">Cell division protein FtsN</fullName>
    </submittedName>
</protein>
<dbReference type="InterPro" id="IPR007730">
    <property type="entry name" value="SPOR-like_dom"/>
</dbReference>
<keyword evidence="2" id="KW-1133">Transmembrane helix</keyword>
<dbReference type="Proteomes" id="UP001205843">
    <property type="component" value="Unassembled WGS sequence"/>
</dbReference>
<evidence type="ECO:0000256" key="2">
    <source>
        <dbReference type="SAM" id="Phobius"/>
    </source>
</evidence>
<keyword evidence="2" id="KW-0812">Transmembrane</keyword>
<keyword evidence="5" id="KW-1185">Reference proteome</keyword>
<dbReference type="GO" id="GO:0032506">
    <property type="term" value="P:cytokinetic process"/>
    <property type="evidence" value="ECO:0007669"/>
    <property type="project" value="TreeGrafter"/>
</dbReference>
<dbReference type="EMBL" id="JALJXV010000011">
    <property type="protein sequence ID" value="MCP1676795.1"/>
    <property type="molecule type" value="Genomic_DNA"/>
</dbReference>
<reference evidence="4" key="1">
    <citation type="submission" date="2022-03" db="EMBL/GenBank/DDBJ databases">
        <title>Genomic Encyclopedia of Type Strains, Phase III (KMG-III): the genomes of soil and plant-associated and newly described type strains.</title>
        <authorList>
            <person name="Whitman W."/>
        </authorList>
    </citation>
    <scope>NUCLEOTIDE SEQUENCE</scope>
    <source>
        <strain evidence="4">ANL 6-2</strain>
    </source>
</reference>
<organism evidence="4 5">
    <name type="scientific">Natronocella acetinitrilica</name>
    <dbReference type="NCBI Taxonomy" id="414046"/>
    <lineage>
        <taxon>Bacteria</taxon>
        <taxon>Pseudomonadati</taxon>
        <taxon>Pseudomonadota</taxon>
        <taxon>Gammaproteobacteria</taxon>
        <taxon>Chromatiales</taxon>
        <taxon>Ectothiorhodospiraceae</taxon>
        <taxon>Natronocella</taxon>
    </lineage>
</organism>
<dbReference type="GO" id="GO:0042834">
    <property type="term" value="F:peptidoglycan binding"/>
    <property type="evidence" value="ECO:0007669"/>
    <property type="project" value="InterPro"/>
</dbReference>
<feature type="compositionally biased region" description="Basic residues" evidence="1">
    <location>
        <begin position="1"/>
        <end position="16"/>
    </location>
</feature>
<dbReference type="Pfam" id="PF05036">
    <property type="entry name" value="SPOR"/>
    <property type="match status" value="1"/>
</dbReference>
<evidence type="ECO:0000256" key="1">
    <source>
        <dbReference type="SAM" id="MobiDB-lite"/>
    </source>
</evidence>
<dbReference type="InterPro" id="IPR052521">
    <property type="entry name" value="Cell_div_SPOR-domain"/>
</dbReference>
<gene>
    <name evidence="4" type="ORF">J2T57_003968</name>
</gene>
<keyword evidence="2" id="KW-0472">Membrane</keyword>
<name>A0AAE3G6J2_9GAMM</name>
<feature type="compositionally biased region" description="Low complexity" evidence="1">
    <location>
        <begin position="53"/>
        <end position="71"/>
    </location>
</feature>
<keyword evidence="4" id="KW-0131">Cell cycle</keyword>
<dbReference type="RefSeq" id="WP_253483934.1">
    <property type="nucleotide sequence ID" value="NZ_JALJXV010000011.1"/>
</dbReference>
<evidence type="ECO:0000313" key="5">
    <source>
        <dbReference type="Proteomes" id="UP001205843"/>
    </source>
</evidence>
<feature type="transmembrane region" description="Helical" evidence="2">
    <location>
        <begin position="21"/>
        <end position="43"/>
    </location>
</feature>